<feature type="signal peptide" evidence="10">
    <location>
        <begin position="1"/>
        <end position="15"/>
    </location>
</feature>
<evidence type="ECO:0000256" key="8">
    <source>
        <dbReference type="ARBA" id="ARBA00023136"/>
    </source>
</evidence>
<feature type="compositionally biased region" description="Gly residues" evidence="9">
    <location>
        <begin position="227"/>
        <end position="236"/>
    </location>
</feature>
<organism evidence="11 12">
    <name type="scientific">Psilocybe cyanescens</name>
    <dbReference type="NCBI Taxonomy" id="93625"/>
    <lineage>
        <taxon>Eukaryota</taxon>
        <taxon>Fungi</taxon>
        <taxon>Dikarya</taxon>
        <taxon>Basidiomycota</taxon>
        <taxon>Agaricomycotina</taxon>
        <taxon>Agaricomycetes</taxon>
        <taxon>Agaricomycetidae</taxon>
        <taxon>Agaricales</taxon>
        <taxon>Agaricineae</taxon>
        <taxon>Strophariaceae</taxon>
        <taxon>Psilocybe</taxon>
    </lineage>
</organism>
<dbReference type="PANTHER" id="PTHR21397:SF4">
    <property type="entry name" value="ER MEMBRANE PROTEIN COMPLEX SUBUNIT 10"/>
    <property type="match status" value="1"/>
</dbReference>
<sequence length="236" mass="25289">MKLFAVAAVLSVVSAADVVLHHRVFHPDLPAQPYLKRATVSLDTATVEAVPTLAKDLVAFSEALQTLDHTAEALYQVALEHEGDTSEAFWDYSSVKACYLSKTSADTILLHLSSGESIPFAIDYFVSPIPHDGSCPQTKSSKTSSPSAALKTFANKVQRLNSTVLLKRPETPPLPELRAPPPLTPEGEVVKPVPEKSFIQKYWMYMVAVVLILAVGSGPEDPEQPRRGGGGGGGGQ</sequence>
<dbReference type="GO" id="GO:0005789">
    <property type="term" value="C:endoplasmic reticulum membrane"/>
    <property type="evidence" value="ECO:0007669"/>
    <property type="project" value="UniProtKB-SubCell"/>
</dbReference>
<evidence type="ECO:0000256" key="3">
    <source>
        <dbReference type="ARBA" id="ARBA00020105"/>
    </source>
</evidence>
<evidence type="ECO:0000256" key="9">
    <source>
        <dbReference type="SAM" id="MobiDB-lite"/>
    </source>
</evidence>
<evidence type="ECO:0000313" key="12">
    <source>
        <dbReference type="Proteomes" id="UP000283269"/>
    </source>
</evidence>
<dbReference type="STRING" id="93625.A0A409WXM6"/>
<keyword evidence="12" id="KW-1185">Reference proteome</keyword>
<comment type="similarity">
    <text evidence="2">Belongs to the EMC10 family.</text>
</comment>
<feature type="chain" id="PRO_5019336089" description="ER membrane protein complex subunit 10" evidence="10">
    <location>
        <begin position="16"/>
        <end position="236"/>
    </location>
</feature>
<dbReference type="AlphaFoldDB" id="A0A409WXM6"/>
<gene>
    <name evidence="11" type="ORF">CVT25_004013</name>
</gene>
<accession>A0A409WXM6</accession>
<evidence type="ECO:0000256" key="2">
    <source>
        <dbReference type="ARBA" id="ARBA00007695"/>
    </source>
</evidence>
<comment type="subcellular location">
    <subcellularLocation>
        <location evidence="1">Endoplasmic reticulum membrane</location>
        <topology evidence="1">Single-pass type I membrane protein</topology>
    </subcellularLocation>
</comment>
<dbReference type="EMBL" id="NHYD01003030">
    <property type="protein sequence ID" value="PPQ83274.1"/>
    <property type="molecule type" value="Genomic_DNA"/>
</dbReference>
<comment type="caution">
    <text evidence="11">The sequence shown here is derived from an EMBL/GenBank/DDBJ whole genome shotgun (WGS) entry which is preliminary data.</text>
</comment>
<evidence type="ECO:0000313" key="11">
    <source>
        <dbReference type="EMBL" id="PPQ83274.1"/>
    </source>
</evidence>
<evidence type="ECO:0000256" key="5">
    <source>
        <dbReference type="ARBA" id="ARBA00022729"/>
    </source>
</evidence>
<protein>
    <recommendedName>
        <fullName evidence="3">ER membrane protein complex subunit 10</fullName>
    </recommendedName>
</protein>
<reference evidence="11 12" key="1">
    <citation type="journal article" date="2018" name="Evol. Lett.">
        <title>Horizontal gene cluster transfer increased hallucinogenic mushroom diversity.</title>
        <authorList>
            <person name="Reynolds H.T."/>
            <person name="Vijayakumar V."/>
            <person name="Gluck-Thaler E."/>
            <person name="Korotkin H.B."/>
            <person name="Matheny P.B."/>
            <person name="Slot J.C."/>
        </authorList>
    </citation>
    <scope>NUCLEOTIDE SEQUENCE [LARGE SCALE GENOMIC DNA]</scope>
    <source>
        <strain evidence="11 12">2631</strain>
    </source>
</reference>
<keyword evidence="5 10" id="KW-0732">Signal</keyword>
<keyword evidence="4" id="KW-0812">Transmembrane</keyword>
<evidence type="ECO:0000256" key="1">
    <source>
        <dbReference type="ARBA" id="ARBA00004115"/>
    </source>
</evidence>
<dbReference type="Proteomes" id="UP000283269">
    <property type="component" value="Unassembled WGS sequence"/>
</dbReference>
<evidence type="ECO:0000256" key="7">
    <source>
        <dbReference type="ARBA" id="ARBA00022989"/>
    </source>
</evidence>
<keyword evidence="6" id="KW-0256">Endoplasmic reticulum</keyword>
<dbReference type="Pfam" id="PF21203">
    <property type="entry name" value="ECM10"/>
    <property type="match status" value="1"/>
</dbReference>
<name>A0A409WXM6_PSICY</name>
<feature type="region of interest" description="Disordered" evidence="9">
    <location>
        <begin position="217"/>
        <end position="236"/>
    </location>
</feature>
<evidence type="ECO:0000256" key="10">
    <source>
        <dbReference type="SAM" id="SignalP"/>
    </source>
</evidence>
<dbReference type="CDD" id="cd22209">
    <property type="entry name" value="EMC10"/>
    <property type="match status" value="1"/>
</dbReference>
<dbReference type="OrthoDB" id="1894652at2759"/>
<proteinExistence type="inferred from homology"/>
<keyword evidence="8" id="KW-0472">Membrane</keyword>
<dbReference type="PANTHER" id="PTHR21397">
    <property type="entry name" value="CHROMATIN COMPLEXES SUBUNIT BAP18-RELATED"/>
    <property type="match status" value="1"/>
</dbReference>
<keyword evidence="7" id="KW-1133">Transmembrane helix</keyword>
<evidence type="ECO:0000256" key="4">
    <source>
        <dbReference type="ARBA" id="ARBA00022692"/>
    </source>
</evidence>
<dbReference type="InParanoid" id="A0A409WXM6"/>
<evidence type="ECO:0000256" key="6">
    <source>
        <dbReference type="ARBA" id="ARBA00022824"/>
    </source>
</evidence>